<comment type="caution">
    <text evidence="10">The sequence shown here is derived from an EMBL/GenBank/DDBJ whole genome shotgun (WGS) entry which is preliminary data.</text>
</comment>
<dbReference type="Gene3D" id="1.20.1540.10">
    <property type="entry name" value="Rhomboid-like"/>
    <property type="match status" value="1"/>
</dbReference>
<keyword evidence="5 8" id="KW-1133">Transmembrane helix</keyword>
<feature type="transmembrane region" description="Helical" evidence="8">
    <location>
        <begin position="235"/>
        <end position="257"/>
    </location>
</feature>
<dbReference type="GO" id="GO:0004252">
    <property type="term" value="F:serine-type endopeptidase activity"/>
    <property type="evidence" value="ECO:0007669"/>
    <property type="project" value="InterPro"/>
</dbReference>
<organism evidence="10 11">
    <name type="scientific">Breoghania corrubedonensis</name>
    <dbReference type="NCBI Taxonomy" id="665038"/>
    <lineage>
        <taxon>Bacteria</taxon>
        <taxon>Pseudomonadati</taxon>
        <taxon>Pseudomonadota</taxon>
        <taxon>Alphaproteobacteria</taxon>
        <taxon>Hyphomicrobiales</taxon>
        <taxon>Stappiaceae</taxon>
        <taxon>Breoghania</taxon>
    </lineage>
</organism>
<feature type="transmembrane region" description="Helical" evidence="8">
    <location>
        <begin position="263"/>
        <end position="282"/>
    </location>
</feature>
<keyword evidence="11" id="KW-1185">Reference proteome</keyword>
<dbReference type="SUPFAM" id="SSF144091">
    <property type="entry name" value="Rhomboid-like"/>
    <property type="match status" value="1"/>
</dbReference>
<feature type="compositionally biased region" description="Basic and acidic residues" evidence="7">
    <location>
        <begin position="1"/>
        <end position="11"/>
    </location>
</feature>
<dbReference type="PANTHER" id="PTHR43731:SF14">
    <property type="entry name" value="PRESENILIN-ASSOCIATED RHOMBOID-LIKE PROTEIN, MITOCHONDRIAL"/>
    <property type="match status" value="1"/>
</dbReference>
<feature type="transmembrane region" description="Helical" evidence="8">
    <location>
        <begin position="51"/>
        <end position="75"/>
    </location>
</feature>
<sequence length="289" mass="30640">MQDPQDPRDPDTGPDIGSQSDQGGGGENEYGQWTGHPTGPGYRRPRGNEPLFNLPGVVVGLIAVLTGIHLLRVLVFSPDTDFRFLLEFSFLPLRYASPEVLSQALGGASLPGGEGAQVWTFLTYAFLHGSFTHLAFNALWLAVFGSALARRFGAWRFLAFSAVTAVAGAAAHLATHFGEAMPVVGASAAISGHMAAVARFAFDHGGPLGMMRGQHPSAYRQPATSLAKSLSNRQVLAFLGVWFAVNLIFGMGSLSFGGNSPTIAWEAHIGGFLAGLALFSLFDPVPRRT</sequence>
<dbReference type="InterPro" id="IPR035952">
    <property type="entry name" value="Rhomboid-like_sf"/>
</dbReference>
<keyword evidence="6 8" id="KW-0472">Membrane</keyword>
<evidence type="ECO:0000256" key="5">
    <source>
        <dbReference type="ARBA" id="ARBA00022989"/>
    </source>
</evidence>
<feature type="transmembrane region" description="Helical" evidence="8">
    <location>
        <begin position="180"/>
        <end position="202"/>
    </location>
</feature>
<dbReference type="EMBL" id="QAYG01000002">
    <property type="protein sequence ID" value="PTW61647.1"/>
    <property type="molecule type" value="Genomic_DNA"/>
</dbReference>
<reference evidence="10 11" key="1">
    <citation type="submission" date="2018-04" db="EMBL/GenBank/DDBJ databases">
        <title>Genomic Encyclopedia of Archaeal and Bacterial Type Strains, Phase II (KMG-II): from individual species to whole genera.</title>
        <authorList>
            <person name="Goeker M."/>
        </authorList>
    </citation>
    <scope>NUCLEOTIDE SEQUENCE [LARGE SCALE GENOMIC DNA]</scope>
    <source>
        <strain evidence="10 11">DSM 23382</strain>
    </source>
</reference>
<evidence type="ECO:0000313" key="11">
    <source>
        <dbReference type="Proteomes" id="UP000244081"/>
    </source>
</evidence>
<dbReference type="Proteomes" id="UP000244081">
    <property type="component" value="Unassembled WGS sequence"/>
</dbReference>
<name>A0A2T5VD02_9HYPH</name>
<evidence type="ECO:0000256" key="7">
    <source>
        <dbReference type="SAM" id="MobiDB-lite"/>
    </source>
</evidence>
<evidence type="ECO:0000256" key="3">
    <source>
        <dbReference type="ARBA" id="ARBA00022692"/>
    </source>
</evidence>
<protein>
    <submittedName>
        <fullName evidence="10">Membrane associated rhomboid family serine protease</fullName>
    </submittedName>
</protein>
<dbReference type="InterPro" id="IPR022764">
    <property type="entry name" value="Peptidase_S54_rhomboid_dom"/>
</dbReference>
<evidence type="ECO:0000256" key="1">
    <source>
        <dbReference type="ARBA" id="ARBA00004141"/>
    </source>
</evidence>
<evidence type="ECO:0000313" key="10">
    <source>
        <dbReference type="EMBL" id="PTW61647.1"/>
    </source>
</evidence>
<dbReference type="AlphaFoldDB" id="A0A2T5VD02"/>
<dbReference type="Pfam" id="PF01694">
    <property type="entry name" value="Rhomboid"/>
    <property type="match status" value="1"/>
</dbReference>
<keyword evidence="4" id="KW-0378">Hydrolase</keyword>
<accession>A0A2T5VD02</accession>
<keyword evidence="3 8" id="KW-0812">Transmembrane</keyword>
<feature type="transmembrane region" description="Helical" evidence="8">
    <location>
        <begin position="121"/>
        <end position="143"/>
    </location>
</feature>
<evidence type="ECO:0000256" key="4">
    <source>
        <dbReference type="ARBA" id="ARBA00022801"/>
    </source>
</evidence>
<dbReference type="GO" id="GO:0006508">
    <property type="term" value="P:proteolysis"/>
    <property type="evidence" value="ECO:0007669"/>
    <property type="project" value="UniProtKB-KW"/>
</dbReference>
<comment type="similarity">
    <text evidence="2">Belongs to the peptidase S54 family.</text>
</comment>
<keyword evidence="10" id="KW-0645">Protease</keyword>
<feature type="region of interest" description="Disordered" evidence="7">
    <location>
        <begin position="1"/>
        <end position="47"/>
    </location>
</feature>
<feature type="domain" description="Peptidase S54 rhomboid" evidence="9">
    <location>
        <begin position="116"/>
        <end position="278"/>
    </location>
</feature>
<evidence type="ECO:0000256" key="6">
    <source>
        <dbReference type="ARBA" id="ARBA00023136"/>
    </source>
</evidence>
<dbReference type="RefSeq" id="WP_107989487.1">
    <property type="nucleotide sequence ID" value="NZ_QAYG01000002.1"/>
</dbReference>
<dbReference type="GO" id="GO:0016020">
    <property type="term" value="C:membrane"/>
    <property type="evidence" value="ECO:0007669"/>
    <property type="project" value="UniProtKB-SubCell"/>
</dbReference>
<feature type="transmembrane region" description="Helical" evidence="8">
    <location>
        <begin position="155"/>
        <end position="174"/>
    </location>
</feature>
<evidence type="ECO:0000256" key="8">
    <source>
        <dbReference type="SAM" id="Phobius"/>
    </source>
</evidence>
<gene>
    <name evidence="10" type="ORF">C8N35_102362</name>
</gene>
<comment type="subcellular location">
    <subcellularLocation>
        <location evidence="1">Membrane</location>
        <topology evidence="1">Multi-pass membrane protein</topology>
    </subcellularLocation>
</comment>
<evidence type="ECO:0000256" key="2">
    <source>
        <dbReference type="ARBA" id="ARBA00009045"/>
    </source>
</evidence>
<proteinExistence type="inferred from homology"/>
<dbReference type="PANTHER" id="PTHR43731">
    <property type="entry name" value="RHOMBOID PROTEASE"/>
    <property type="match status" value="1"/>
</dbReference>
<dbReference type="OrthoDB" id="9797190at2"/>
<evidence type="ECO:0000259" key="9">
    <source>
        <dbReference type="Pfam" id="PF01694"/>
    </source>
</evidence>
<dbReference type="InterPro" id="IPR050925">
    <property type="entry name" value="Rhomboid_protease_S54"/>
</dbReference>